<gene>
    <name evidence="2" type="ORF">GCM10009710_25130</name>
</gene>
<dbReference type="InterPro" id="IPR051207">
    <property type="entry name" value="ComplexI_NDUFA9_subunit"/>
</dbReference>
<evidence type="ECO:0000313" key="3">
    <source>
        <dbReference type="Proteomes" id="UP001501057"/>
    </source>
</evidence>
<proteinExistence type="predicted"/>
<accession>A0ABN2JZ17</accession>
<dbReference type="InterPro" id="IPR016040">
    <property type="entry name" value="NAD(P)-bd_dom"/>
</dbReference>
<dbReference type="SUPFAM" id="SSF51735">
    <property type="entry name" value="NAD(P)-binding Rossmann-fold domains"/>
    <property type="match status" value="1"/>
</dbReference>
<organism evidence="2 3">
    <name type="scientific">Aeromicrobium alkaliterrae</name>
    <dbReference type="NCBI Taxonomy" id="302168"/>
    <lineage>
        <taxon>Bacteria</taxon>
        <taxon>Bacillati</taxon>
        <taxon>Actinomycetota</taxon>
        <taxon>Actinomycetes</taxon>
        <taxon>Propionibacteriales</taxon>
        <taxon>Nocardioidaceae</taxon>
        <taxon>Aeromicrobium</taxon>
    </lineage>
</organism>
<evidence type="ECO:0000259" key="1">
    <source>
        <dbReference type="Pfam" id="PF13460"/>
    </source>
</evidence>
<dbReference type="EMBL" id="BAAAME010000004">
    <property type="protein sequence ID" value="GAA1744048.1"/>
    <property type="molecule type" value="Genomic_DNA"/>
</dbReference>
<keyword evidence="3" id="KW-1185">Reference proteome</keyword>
<dbReference type="RefSeq" id="WP_344202134.1">
    <property type="nucleotide sequence ID" value="NZ_BAAAME010000004.1"/>
</dbReference>
<protein>
    <submittedName>
        <fullName evidence="2">NAD(P)H-binding protein</fullName>
    </submittedName>
</protein>
<dbReference type="Pfam" id="PF13460">
    <property type="entry name" value="NAD_binding_10"/>
    <property type="match status" value="1"/>
</dbReference>
<dbReference type="Proteomes" id="UP001501057">
    <property type="component" value="Unassembled WGS sequence"/>
</dbReference>
<dbReference type="PANTHER" id="PTHR12126">
    <property type="entry name" value="NADH-UBIQUINONE OXIDOREDUCTASE 39 KDA SUBUNIT-RELATED"/>
    <property type="match status" value="1"/>
</dbReference>
<sequence length="251" mass="26132">MKIAVAGGTGVVGSHVVEVAREAGHEVVVLSRSTGTDLTTGEGLATALAGVEVVVDVTSVFTLDAGESRDFFGPVTRHLLEAELEAGVTHHLALSIVGIDQAPHGYYAGKVLQEELIAAGQVPWTVLRATQFHEFASQVHGGTTVGPIVVVPRMRSETVAARDVAERIVELVEAGPGGRVADLGGPAVDWMGSLSRAWARATGDRRPVVAVPLPGRLGRAMRDGTLVSGPGADHGTTTFQEWLSTQGRPDA</sequence>
<dbReference type="PANTHER" id="PTHR12126:SF11">
    <property type="entry name" value="NADH DEHYDROGENASE [UBIQUINONE] 1 ALPHA SUBCOMPLEX SUBUNIT 9, MITOCHONDRIAL"/>
    <property type="match status" value="1"/>
</dbReference>
<dbReference type="InterPro" id="IPR036291">
    <property type="entry name" value="NAD(P)-bd_dom_sf"/>
</dbReference>
<reference evidence="2 3" key="1">
    <citation type="journal article" date="2019" name="Int. J. Syst. Evol. Microbiol.">
        <title>The Global Catalogue of Microorganisms (GCM) 10K type strain sequencing project: providing services to taxonomists for standard genome sequencing and annotation.</title>
        <authorList>
            <consortium name="The Broad Institute Genomics Platform"/>
            <consortium name="The Broad Institute Genome Sequencing Center for Infectious Disease"/>
            <person name="Wu L."/>
            <person name="Ma J."/>
        </authorList>
    </citation>
    <scope>NUCLEOTIDE SEQUENCE [LARGE SCALE GENOMIC DNA]</scope>
    <source>
        <strain evidence="2 3">JCM 13518</strain>
    </source>
</reference>
<comment type="caution">
    <text evidence="2">The sequence shown here is derived from an EMBL/GenBank/DDBJ whole genome shotgun (WGS) entry which is preliminary data.</text>
</comment>
<dbReference type="Gene3D" id="3.40.50.720">
    <property type="entry name" value="NAD(P)-binding Rossmann-like Domain"/>
    <property type="match status" value="1"/>
</dbReference>
<name>A0ABN2JZ17_9ACTN</name>
<feature type="domain" description="NAD(P)-binding" evidence="1">
    <location>
        <begin position="37"/>
        <end position="173"/>
    </location>
</feature>
<evidence type="ECO:0000313" key="2">
    <source>
        <dbReference type="EMBL" id="GAA1744048.1"/>
    </source>
</evidence>